<keyword evidence="3 13" id="KW-0245">EGF-like domain</keyword>
<dbReference type="InterPro" id="IPR000033">
    <property type="entry name" value="LDLR_classB_rpt"/>
</dbReference>
<dbReference type="CDD" id="cd00112">
    <property type="entry name" value="LDLa"/>
    <property type="match status" value="15"/>
</dbReference>
<dbReference type="InterPro" id="IPR026823">
    <property type="entry name" value="cEGF"/>
</dbReference>
<comment type="caution">
    <text evidence="13">Lacks conserved residue(s) required for the propagation of feature annotation.</text>
</comment>
<feature type="domain" description="EGF-like" evidence="16">
    <location>
        <begin position="373"/>
        <end position="411"/>
    </location>
</feature>
<feature type="disulfide bond" evidence="14">
    <location>
        <begin position="1091"/>
        <end position="1103"/>
    </location>
</feature>
<feature type="disulfide bond" evidence="14">
    <location>
        <begin position="982"/>
        <end position="1000"/>
    </location>
</feature>
<dbReference type="Pfam" id="PF00057">
    <property type="entry name" value="Ldl_recept_a"/>
    <property type="match status" value="16"/>
</dbReference>
<evidence type="ECO:0000256" key="9">
    <source>
        <dbReference type="ARBA" id="ARBA00023136"/>
    </source>
</evidence>
<feature type="disulfide bond" evidence="14">
    <location>
        <begin position="262"/>
        <end position="280"/>
    </location>
</feature>
<keyword evidence="7" id="KW-0677">Repeat</keyword>
<keyword evidence="11" id="KW-0675">Receptor</keyword>
<evidence type="ECO:0000256" key="6">
    <source>
        <dbReference type="ARBA" id="ARBA00022729"/>
    </source>
</evidence>
<feature type="disulfide bond" evidence="14">
    <location>
        <begin position="314"/>
        <end position="329"/>
    </location>
</feature>
<evidence type="ECO:0000256" key="10">
    <source>
        <dbReference type="ARBA" id="ARBA00023157"/>
    </source>
</evidence>
<feature type="disulfide bond" evidence="14">
    <location>
        <begin position="1154"/>
        <end position="1169"/>
    </location>
</feature>
<feature type="disulfide bond" evidence="14">
    <location>
        <begin position="1062"/>
        <end position="1080"/>
    </location>
</feature>
<dbReference type="SUPFAM" id="SSF57196">
    <property type="entry name" value="EGF/Laminin"/>
    <property type="match status" value="2"/>
</dbReference>
<feature type="disulfide bond" evidence="14">
    <location>
        <begin position="344"/>
        <end position="362"/>
    </location>
</feature>
<dbReference type="SMART" id="SM00181">
    <property type="entry name" value="EGF"/>
    <property type="match status" value="8"/>
</dbReference>
<keyword evidence="2" id="KW-1003">Cell membrane</keyword>
<evidence type="ECO:0000256" key="15">
    <source>
        <dbReference type="PROSITE-ProRule" id="PRU00461"/>
    </source>
</evidence>
<evidence type="ECO:0000313" key="18">
    <source>
        <dbReference type="Proteomes" id="UP000887568"/>
    </source>
</evidence>
<keyword evidence="8" id="KW-1133">Transmembrane helix</keyword>
<feature type="disulfide bond" evidence="14">
    <location>
        <begin position="1192"/>
        <end position="1207"/>
    </location>
</feature>
<feature type="disulfide bond" evidence="14">
    <location>
        <begin position="893"/>
        <end position="905"/>
    </location>
</feature>
<feature type="disulfide bond" evidence="14">
    <location>
        <begin position="1173"/>
        <end position="1185"/>
    </location>
</feature>
<dbReference type="SMART" id="SM00179">
    <property type="entry name" value="EGF_CA"/>
    <property type="match status" value="3"/>
</dbReference>
<evidence type="ECO:0000256" key="5">
    <source>
        <dbReference type="ARBA" id="ARBA00022692"/>
    </source>
</evidence>
<dbReference type="SUPFAM" id="SSF57424">
    <property type="entry name" value="LDL receptor-like module"/>
    <property type="match status" value="19"/>
</dbReference>
<dbReference type="InterPro" id="IPR002172">
    <property type="entry name" value="LDrepeatLR_classA_rpt"/>
</dbReference>
<dbReference type="Proteomes" id="UP000887568">
    <property type="component" value="Unplaced"/>
</dbReference>
<feature type="repeat" description="LDL-receptor class B" evidence="15">
    <location>
        <begin position="592"/>
        <end position="635"/>
    </location>
</feature>
<dbReference type="PROSITE" id="PS00010">
    <property type="entry name" value="ASX_HYDROXYL"/>
    <property type="match status" value="2"/>
</dbReference>
<dbReference type="GO" id="GO:0006898">
    <property type="term" value="P:receptor-mediated endocytosis"/>
    <property type="evidence" value="ECO:0007669"/>
    <property type="project" value="TreeGrafter"/>
</dbReference>
<evidence type="ECO:0000256" key="12">
    <source>
        <dbReference type="ARBA" id="ARBA00023180"/>
    </source>
</evidence>
<dbReference type="GO" id="GO:0043235">
    <property type="term" value="C:receptor complex"/>
    <property type="evidence" value="ECO:0007669"/>
    <property type="project" value="TreeGrafter"/>
</dbReference>
<dbReference type="InterPro" id="IPR000152">
    <property type="entry name" value="EGF-type_Asp/Asn_hydroxyl_site"/>
</dbReference>
<proteinExistence type="predicted"/>
<name>A0A913Z7W5_PATMI</name>
<keyword evidence="4" id="KW-0254">Endocytosis</keyword>
<dbReference type="FunFam" id="4.10.400.10:FF:000034">
    <property type="entry name" value="Low-density lipoprotein receptor-related protein 2"/>
    <property type="match status" value="1"/>
</dbReference>
<dbReference type="SMART" id="SM00192">
    <property type="entry name" value="LDLa"/>
    <property type="match status" value="19"/>
</dbReference>
<feature type="domain" description="EGF-like" evidence="16">
    <location>
        <begin position="1248"/>
        <end position="1283"/>
    </location>
</feature>
<dbReference type="InterPro" id="IPR051221">
    <property type="entry name" value="LDLR-related"/>
</dbReference>
<dbReference type="Gene3D" id="2.120.10.30">
    <property type="entry name" value="TolB, C-terminal domain"/>
    <property type="match status" value="2"/>
</dbReference>
<dbReference type="Gene3D" id="4.10.400.10">
    <property type="entry name" value="Low-density Lipoprotein Receptor"/>
    <property type="match status" value="19"/>
</dbReference>
<dbReference type="Gene3D" id="2.10.25.10">
    <property type="entry name" value="Laminin"/>
    <property type="match status" value="3"/>
</dbReference>
<sequence>MDDDCGDNSDESEDLHSCMDPGNTCPAEYFKCLNGRHCIPNVWICDMDDDCGDNSDESEDLHSCMDPGNTCPAEYFKCLNSRHCIPNVWICDMDDDCGDNSDESEDLHSCMDPGNTCPAEHFKCLNGRHCIPNVWICDMDDDCGDNSDESEDLHSCMDPGNTCPAEHFKCLNGRVCIPNVWICDMEDDCGDNSDESEDLHSCSTSACDSTRYFTCQRNRPGYSRCIPLELLCDGTSHCGYAEDENTTMCGTSQSCLGYEFTCDNHLCIPIWYQCDHDNDCGDGSDEGATCVYPTCNSNQFTCHTGCCIPLSNRCDGFDHCRDNSDEENCPCPDDPTGMTEYFQCLNKQCIVSTLVCNGVPNCMDSSDEGSTCGINECTTNPCQHSCVDTPSSYMCLCPDGYVLADDQRNCVDLNECVETPWLCDQVCMNSEGSYACSCAQGYTLSSDGYNCTVNQGGEPHLLFANRYYIRWMDVGVGSQDRRIAQDFDLVMAIDYDYTGSKVYFSDVEARAIMRMDVDLVSGIVLGNLETIHNHSIFNVEGLAVDWVTKKLYWTDKVTDLLEVSELDGSNRLSLLSSGLFEPRGLALDPQNGYVYWCDGGLRPYIGRLGMDGANKMELHDDRVTWPNGLTIDYTSGIVYWVDAHLDYVAYSDLNFQTIHQLLHDDDRHTVAHPFAITVFDKTIYYTDWNLKKIFKANKYSGAEVELTSTIHRPFDIKVVHPLRQPHMTNICKPNTCPGLCLIAPGGNAYTCACAENYVQSGSYCIPRCPAGQNPCTGEDKCIPWYMQCNGVEDCRSGNDEIGCPPRSCQPGEYQCNDGSCLTSILWLCDGDRDCPDNSDEGTQAQCSTTECAAWQFKCVDSGQCISRRYVCTKLDYCDDGSDEAYPLCLTHDCVEGFFTCDNGYCIPEDWKCDLVNDCGDGSDEPYQECQNTPCPHGWIRCQTNYRCIPEYARCDTYDNCHDNSDEVGCEEVTCDPLGEFRCTNHRCIPQPWYCDFQEDCGDFSDEPRGCEPRACSESEFRCVSRGLCIKGRWRCDGNPDCSDGSDEQGCDPLVCGPDQFECTIGGCIARNLTCNGYLDCGDRSDEINCVCSADQFRCGNTFCVPLSHVCDTYDDCGDNSDESVDACRTVVCEPNATMCIVDNLLKCLPEHKRCDGIQECFDNEDERDCARVCTANTFKCQNGECIMWDGVCNMQQDCSDNSDETACYKDPVQCQTSTCQKECVTLSNTAIVCSCGPGFVETANGCEDINECYLHNPCDQVCHNTKGGYECSCAVGFTDRGVHGNDCKANGDVEVILFGDGSELRKYVLEYNRYQDIVVNESRIDSVDFDFSSGSVYFTDSQLRAVKKVTVGNDNATEAPDNLGLDNVYAPVGIAVDWLGNNTYFTDQGLPPDAHGRRAAADRGPKVVVAALRSHPYHEKTLHTATKPSAIAVNPRRGLMYWTDLGVPERGTRLFMSWMNGENFSPVHEAAGKLDQPTGLSVDYGGNDTVYWCDARSDKIGYITYDGSYFAILQTSGGLSNPFQLDVFGNLIYWTTSSTSELGMIKTMNKTGGDITDFLSGIQRPTAIRVYQEQRYPLDVPNPCARNPCRYLCLIVPQLKGNATTKGFECACPSGVPVDHCNGTLNSTEWPTTGMSTRQTTTMSLTRQTSGKYIYRRIHFNRMESRTTLSLSS</sequence>
<dbReference type="GeneID" id="119721982"/>
<dbReference type="SUPFAM" id="SSF63825">
    <property type="entry name" value="YWTD domain"/>
    <property type="match status" value="2"/>
</dbReference>
<dbReference type="PROSITE" id="PS50026">
    <property type="entry name" value="EGF_3"/>
    <property type="match status" value="2"/>
</dbReference>
<keyword evidence="10 13" id="KW-1015">Disulfide bond</keyword>
<dbReference type="InterPro" id="IPR001881">
    <property type="entry name" value="EGF-like_Ca-bd_dom"/>
</dbReference>
<evidence type="ECO:0000256" key="3">
    <source>
        <dbReference type="ARBA" id="ARBA00022536"/>
    </source>
</evidence>
<dbReference type="OrthoDB" id="21182at2759"/>
<comment type="subcellular location">
    <subcellularLocation>
        <location evidence="1">Cell membrane</location>
        <topology evidence="1">Single-pass type I membrane protein</topology>
    </subcellularLocation>
</comment>
<dbReference type="FunFam" id="2.120.10.30:FF:000241">
    <property type="entry name" value="Low-density lipoprotein receptor-related protein 6"/>
    <property type="match status" value="2"/>
</dbReference>
<feature type="disulfide bond" evidence="14">
    <location>
        <begin position="808"/>
        <end position="820"/>
    </location>
</feature>
<evidence type="ECO:0000259" key="16">
    <source>
        <dbReference type="PROSITE" id="PS50026"/>
    </source>
</evidence>
<dbReference type="FunFam" id="2.10.25.10:FF:000009">
    <property type="entry name" value="Low-density lipoprotein receptor isoform 1"/>
    <property type="match status" value="1"/>
</dbReference>
<dbReference type="PROSITE" id="PS50068">
    <property type="entry name" value="LDLRA_2"/>
    <property type="match status" value="19"/>
</dbReference>
<feature type="repeat" description="LDL-receptor class B" evidence="15">
    <location>
        <begin position="549"/>
        <end position="591"/>
    </location>
</feature>
<feature type="disulfide bond" evidence="14">
    <location>
        <begin position="295"/>
        <end position="307"/>
    </location>
</feature>
<dbReference type="InterPro" id="IPR018097">
    <property type="entry name" value="EGF_Ca-bd_CS"/>
</dbReference>
<keyword evidence="18" id="KW-1185">Reference proteome</keyword>
<evidence type="ECO:0000256" key="8">
    <source>
        <dbReference type="ARBA" id="ARBA00022989"/>
    </source>
</evidence>
<evidence type="ECO:0000256" key="7">
    <source>
        <dbReference type="ARBA" id="ARBA00022737"/>
    </source>
</evidence>
<dbReference type="InterPro" id="IPR049883">
    <property type="entry name" value="NOTCH1_EGF-like"/>
</dbReference>
<feature type="disulfide bond" evidence="14">
    <location>
        <begin position="788"/>
        <end position="803"/>
    </location>
</feature>
<evidence type="ECO:0000256" key="1">
    <source>
        <dbReference type="ARBA" id="ARBA00004251"/>
    </source>
</evidence>
<evidence type="ECO:0000256" key="11">
    <source>
        <dbReference type="ARBA" id="ARBA00023170"/>
    </source>
</evidence>
<keyword evidence="12" id="KW-0325">Glycoprotein</keyword>
<dbReference type="Pfam" id="PF00058">
    <property type="entry name" value="Ldl_recept_b"/>
    <property type="match status" value="2"/>
</dbReference>
<dbReference type="SMART" id="SM00135">
    <property type="entry name" value="LY"/>
    <property type="match status" value="10"/>
</dbReference>
<protein>
    <recommendedName>
        <fullName evidence="16">EGF-like domain-containing protein</fullName>
    </recommendedName>
</protein>
<feature type="disulfide bond" evidence="14">
    <location>
        <begin position="954"/>
        <end position="969"/>
    </location>
</feature>
<keyword evidence="5" id="KW-0812">Transmembrane</keyword>
<reference evidence="17" key="1">
    <citation type="submission" date="2022-11" db="UniProtKB">
        <authorList>
            <consortium name="EnsemblMetazoa"/>
        </authorList>
    </citation>
    <scope>IDENTIFICATION</scope>
</reference>
<feature type="disulfide bond" evidence="13">
    <location>
        <begin position="1252"/>
        <end position="1262"/>
    </location>
</feature>
<dbReference type="PANTHER" id="PTHR22722">
    <property type="entry name" value="LOW-DENSITY LIPOPROTEIN RECEPTOR-RELATED PROTEIN 2-RELATED"/>
    <property type="match status" value="1"/>
</dbReference>
<dbReference type="InterPro" id="IPR023415">
    <property type="entry name" value="LDLR_class-A_CS"/>
</dbReference>
<evidence type="ECO:0000256" key="13">
    <source>
        <dbReference type="PROSITE-ProRule" id="PRU00076"/>
    </source>
</evidence>
<dbReference type="GO" id="GO:0042562">
    <property type="term" value="F:hormone binding"/>
    <property type="evidence" value="ECO:0007669"/>
    <property type="project" value="TreeGrafter"/>
</dbReference>
<feature type="disulfide bond" evidence="14">
    <location>
        <begin position="1180"/>
        <end position="1198"/>
    </location>
</feature>
<dbReference type="Pfam" id="PF12662">
    <property type="entry name" value="cEGF"/>
    <property type="match status" value="1"/>
</dbReference>
<dbReference type="InterPro" id="IPR000742">
    <property type="entry name" value="EGF"/>
</dbReference>
<evidence type="ECO:0000313" key="17">
    <source>
        <dbReference type="EnsemblMetazoa" id="XP_038047888.1"/>
    </source>
</evidence>
<evidence type="ECO:0000256" key="4">
    <source>
        <dbReference type="ARBA" id="ARBA00022583"/>
    </source>
</evidence>
<dbReference type="InterPro" id="IPR036055">
    <property type="entry name" value="LDL_receptor-like_sf"/>
</dbReference>
<dbReference type="PROSITE" id="PS51120">
    <property type="entry name" value="LDLRB"/>
    <property type="match status" value="2"/>
</dbReference>
<feature type="disulfide bond" evidence="14">
    <location>
        <begin position="1098"/>
        <end position="1116"/>
    </location>
</feature>
<dbReference type="CDD" id="cd00054">
    <property type="entry name" value="EGF_CA"/>
    <property type="match status" value="2"/>
</dbReference>
<organism evidence="17 18">
    <name type="scientific">Patiria miniata</name>
    <name type="common">Bat star</name>
    <name type="synonym">Asterina miniata</name>
    <dbReference type="NCBI Taxonomy" id="46514"/>
    <lineage>
        <taxon>Eukaryota</taxon>
        <taxon>Metazoa</taxon>
        <taxon>Echinodermata</taxon>
        <taxon>Eleutherozoa</taxon>
        <taxon>Asterozoa</taxon>
        <taxon>Asteroidea</taxon>
        <taxon>Valvatacea</taxon>
        <taxon>Valvatida</taxon>
        <taxon>Asterinidae</taxon>
        <taxon>Patiria</taxon>
    </lineage>
</organism>
<feature type="disulfide bond" evidence="14">
    <location>
        <begin position="1035"/>
        <end position="1050"/>
    </location>
</feature>
<evidence type="ECO:0000256" key="14">
    <source>
        <dbReference type="PROSITE-ProRule" id="PRU00124"/>
    </source>
</evidence>
<feature type="disulfide bond" evidence="14">
    <location>
        <begin position="255"/>
        <end position="267"/>
    </location>
</feature>
<dbReference type="PROSITE" id="PS01187">
    <property type="entry name" value="EGF_CA"/>
    <property type="match status" value="2"/>
</dbReference>
<feature type="disulfide bond" evidence="14">
    <location>
        <begin position="1074"/>
        <end position="1089"/>
    </location>
</feature>
<dbReference type="GO" id="GO:0016324">
    <property type="term" value="C:apical plasma membrane"/>
    <property type="evidence" value="ECO:0007669"/>
    <property type="project" value="TreeGrafter"/>
</dbReference>
<dbReference type="FunFam" id="4.10.400.10:FF:000005">
    <property type="entry name" value="low-density lipoprotein receptor-related protein 1B"/>
    <property type="match status" value="3"/>
</dbReference>
<feature type="disulfide bond" evidence="14">
    <location>
        <begin position="1055"/>
        <end position="1067"/>
    </location>
</feature>
<dbReference type="PANTHER" id="PTHR22722:SF14">
    <property type="entry name" value="MEGALIN, ISOFORM A"/>
    <property type="match status" value="1"/>
</dbReference>
<keyword evidence="6" id="KW-0732">Signal</keyword>
<dbReference type="PRINTS" id="PR00261">
    <property type="entry name" value="LDLRECEPTOR"/>
</dbReference>
<dbReference type="PROSITE" id="PS01186">
    <property type="entry name" value="EGF_2"/>
    <property type="match status" value="2"/>
</dbReference>
<feature type="disulfide bond" evidence="14">
    <location>
        <begin position="302"/>
        <end position="320"/>
    </location>
</feature>
<evidence type="ECO:0000256" key="2">
    <source>
        <dbReference type="ARBA" id="ARBA00022475"/>
    </source>
</evidence>
<dbReference type="Pfam" id="PF07645">
    <property type="entry name" value="EGF_CA"/>
    <property type="match status" value="1"/>
</dbReference>
<feature type="disulfide bond" evidence="14">
    <location>
        <begin position="900"/>
        <end position="918"/>
    </location>
</feature>
<keyword evidence="9" id="KW-0472">Membrane</keyword>
<dbReference type="PROSITE" id="PS01209">
    <property type="entry name" value="LDLRA_1"/>
    <property type="match status" value="5"/>
</dbReference>
<dbReference type="EnsemblMetazoa" id="XM_038191960.1">
    <property type="protein sequence ID" value="XP_038047888.1"/>
    <property type="gene ID" value="LOC119721982"/>
</dbReference>
<dbReference type="GO" id="GO:0005509">
    <property type="term" value="F:calcium ion binding"/>
    <property type="evidence" value="ECO:0007669"/>
    <property type="project" value="InterPro"/>
</dbReference>
<dbReference type="OMA" id="CMDPGNT"/>
<dbReference type="RefSeq" id="XP_038047888.1">
    <property type="nucleotide sequence ID" value="XM_038191960.1"/>
</dbReference>
<accession>A0A913Z7W5</accession>
<dbReference type="InterPro" id="IPR011042">
    <property type="entry name" value="6-blade_b-propeller_TolB-like"/>
</dbReference>